<feature type="domain" description="GGDEF" evidence="7">
    <location>
        <begin position="284"/>
        <end position="417"/>
    </location>
</feature>
<dbReference type="InterPro" id="IPR000700">
    <property type="entry name" value="PAS-assoc_C"/>
</dbReference>
<gene>
    <name evidence="8" type="ORF">NMK_0759</name>
</gene>
<dbReference type="GO" id="GO:0000160">
    <property type="term" value="P:phosphorelay signal transduction system"/>
    <property type="evidence" value="ECO:0007669"/>
    <property type="project" value="InterPro"/>
</dbReference>
<dbReference type="Gene3D" id="3.20.20.450">
    <property type="entry name" value="EAL domain"/>
    <property type="match status" value="1"/>
</dbReference>
<reference evidence="8 9" key="1">
    <citation type="journal article" date="2018" name="Environ. Microbiol.">
        <title>Isolation and genomic characterization of Novimethylophilus kurashikiensis gen. nov. sp. nov., a new lanthanide-dependent methylotrophic species of Methylophilaceae.</title>
        <authorList>
            <person name="Lv H."/>
            <person name="Sahin N."/>
            <person name="Tani A."/>
        </authorList>
    </citation>
    <scope>NUCLEOTIDE SEQUENCE [LARGE SCALE GENOMIC DNA]</scope>
    <source>
        <strain evidence="8 9">La2-4</strain>
    </source>
</reference>
<dbReference type="OrthoDB" id="9813903at2"/>
<feature type="domain" description="PAC" evidence="5">
    <location>
        <begin position="200"/>
        <end position="252"/>
    </location>
</feature>
<dbReference type="FunFam" id="3.20.20.450:FF:000001">
    <property type="entry name" value="Cyclic di-GMP phosphodiesterase yahA"/>
    <property type="match status" value="1"/>
</dbReference>
<dbReference type="EMBL" id="BDOQ01000003">
    <property type="protein sequence ID" value="GBG13215.1"/>
    <property type="molecule type" value="Genomic_DNA"/>
</dbReference>
<dbReference type="InterPro" id="IPR000014">
    <property type="entry name" value="PAS"/>
</dbReference>
<dbReference type="PROSITE" id="PS50113">
    <property type="entry name" value="PAC"/>
    <property type="match status" value="1"/>
</dbReference>
<dbReference type="NCBIfam" id="TIGR00229">
    <property type="entry name" value="sensory_box"/>
    <property type="match status" value="1"/>
</dbReference>
<evidence type="ECO:0000259" key="6">
    <source>
        <dbReference type="PROSITE" id="PS50883"/>
    </source>
</evidence>
<dbReference type="PROSITE" id="PS50112">
    <property type="entry name" value="PAS"/>
    <property type="match status" value="1"/>
</dbReference>
<dbReference type="CDD" id="cd00130">
    <property type="entry name" value="PAS"/>
    <property type="match status" value="1"/>
</dbReference>
<dbReference type="SMART" id="SM00267">
    <property type="entry name" value="GGDEF"/>
    <property type="match status" value="1"/>
</dbReference>
<dbReference type="GO" id="GO:0071111">
    <property type="term" value="F:cyclic-guanylate-specific phosphodiesterase activity"/>
    <property type="evidence" value="ECO:0007669"/>
    <property type="project" value="UniProtKB-EC"/>
</dbReference>
<dbReference type="Pfam" id="PF00072">
    <property type="entry name" value="Response_reg"/>
    <property type="match status" value="1"/>
</dbReference>
<dbReference type="SMART" id="SM00448">
    <property type="entry name" value="REC"/>
    <property type="match status" value="1"/>
</dbReference>
<dbReference type="SUPFAM" id="SSF55785">
    <property type="entry name" value="PYP-like sensor domain (PAS domain)"/>
    <property type="match status" value="1"/>
</dbReference>
<dbReference type="SUPFAM" id="SSF52172">
    <property type="entry name" value="CheY-like"/>
    <property type="match status" value="1"/>
</dbReference>
<dbReference type="RefSeq" id="WP_109014443.1">
    <property type="nucleotide sequence ID" value="NZ_BDOQ01000003.1"/>
</dbReference>
<dbReference type="InterPro" id="IPR001789">
    <property type="entry name" value="Sig_transdc_resp-reg_receiver"/>
</dbReference>
<dbReference type="InterPro" id="IPR035965">
    <property type="entry name" value="PAS-like_dom_sf"/>
</dbReference>
<evidence type="ECO:0000259" key="3">
    <source>
        <dbReference type="PROSITE" id="PS50110"/>
    </source>
</evidence>
<dbReference type="PROSITE" id="PS50883">
    <property type="entry name" value="EAL"/>
    <property type="match status" value="1"/>
</dbReference>
<dbReference type="SUPFAM" id="SSF141868">
    <property type="entry name" value="EAL domain-like"/>
    <property type="match status" value="1"/>
</dbReference>
<evidence type="ECO:0000256" key="1">
    <source>
        <dbReference type="ARBA" id="ARBA00051114"/>
    </source>
</evidence>
<dbReference type="CDD" id="cd01948">
    <property type="entry name" value="EAL"/>
    <property type="match status" value="1"/>
</dbReference>
<dbReference type="InterPro" id="IPR000160">
    <property type="entry name" value="GGDEF_dom"/>
</dbReference>
<dbReference type="InterPro" id="IPR001633">
    <property type="entry name" value="EAL_dom"/>
</dbReference>
<feature type="domain" description="PAS" evidence="4">
    <location>
        <begin position="127"/>
        <end position="197"/>
    </location>
</feature>
<dbReference type="InterPro" id="IPR011006">
    <property type="entry name" value="CheY-like_superfamily"/>
</dbReference>
<dbReference type="PANTHER" id="PTHR44757:SF2">
    <property type="entry name" value="BIOFILM ARCHITECTURE MAINTENANCE PROTEIN MBAA"/>
    <property type="match status" value="1"/>
</dbReference>
<dbReference type="CDD" id="cd00156">
    <property type="entry name" value="REC"/>
    <property type="match status" value="1"/>
</dbReference>
<comment type="caution">
    <text evidence="8">The sequence shown here is derived from an EMBL/GenBank/DDBJ whole genome shotgun (WGS) entry which is preliminary data.</text>
</comment>
<evidence type="ECO:0000256" key="2">
    <source>
        <dbReference type="PROSITE-ProRule" id="PRU00169"/>
    </source>
</evidence>
<feature type="domain" description="Response regulatory" evidence="3">
    <location>
        <begin position="2"/>
        <end position="118"/>
    </location>
</feature>
<dbReference type="InterPro" id="IPR035919">
    <property type="entry name" value="EAL_sf"/>
</dbReference>
<dbReference type="Gene3D" id="3.30.450.20">
    <property type="entry name" value="PAS domain"/>
    <property type="match status" value="1"/>
</dbReference>
<dbReference type="Proteomes" id="UP000245081">
    <property type="component" value="Unassembled WGS sequence"/>
</dbReference>
<evidence type="ECO:0000259" key="7">
    <source>
        <dbReference type="PROSITE" id="PS50887"/>
    </source>
</evidence>
<dbReference type="AlphaFoldDB" id="A0A2R5F4T6"/>
<dbReference type="FunFam" id="3.30.70.270:FF:000001">
    <property type="entry name" value="Diguanylate cyclase domain protein"/>
    <property type="match status" value="1"/>
</dbReference>
<dbReference type="Pfam" id="PF00990">
    <property type="entry name" value="GGDEF"/>
    <property type="match status" value="1"/>
</dbReference>
<dbReference type="GO" id="GO:0071732">
    <property type="term" value="P:cellular response to nitric oxide"/>
    <property type="evidence" value="ECO:0007669"/>
    <property type="project" value="UniProtKB-ARBA"/>
</dbReference>
<dbReference type="NCBIfam" id="TIGR00254">
    <property type="entry name" value="GGDEF"/>
    <property type="match status" value="1"/>
</dbReference>
<comment type="catalytic activity">
    <reaction evidence="1">
        <text>3',3'-c-di-GMP + H2O = 5'-phosphoguanylyl(3'-&gt;5')guanosine + H(+)</text>
        <dbReference type="Rhea" id="RHEA:24902"/>
        <dbReference type="ChEBI" id="CHEBI:15377"/>
        <dbReference type="ChEBI" id="CHEBI:15378"/>
        <dbReference type="ChEBI" id="CHEBI:58754"/>
        <dbReference type="ChEBI" id="CHEBI:58805"/>
        <dbReference type="EC" id="3.1.4.52"/>
    </reaction>
    <physiologicalReaction direction="left-to-right" evidence="1">
        <dbReference type="Rhea" id="RHEA:24903"/>
    </physiologicalReaction>
</comment>
<organism evidence="8 9">
    <name type="scientific">Novimethylophilus kurashikiensis</name>
    <dbReference type="NCBI Taxonomy" id="1825523"/>
    <lineage>
        <taxon>Bacteria</taxon>
        <taxon>Pseudomonadati</taxon>
        <taxon>Pseudomonadota</taxon>
        <taxon>Betaproteobacteria</taxon>
        <taxon>Nitrosomonadales</taxon>
        <taxon>Methylophilaceae</taxon>
        <taxon>Novimethylophilus</taxon>
    </lineage>
</organism>
<evidence type="ECO:0000313" key="9">
    <source>
        <dbReference type="Proteomes" id="UP000245081"/>
    </source>
</evidence>
<dbReference type="SMART" id="SM00086">
    <property type="entry name" value="PAC"/>
    <property type="match status" value="1"/>
</dbReference>
<dbReference type="PANTHER" id="PTHR44757">
    <property type="entry name" value="DIGUANYLATE CYCLASE DGCP"/>
    <property type="match status" value="1"/>
</dbReference>
<feature type="modified residue" description="4-aspartylphosphate" evidence="2">
    <location>
        <position position="53"/>
    </location>
</feature>
<dbReference type="PROSITE" id="PS50887">
    <property type="entry name" value="GGDEF"/>
    <property type="match status" value="1"/>
</dbReference>
<dbReference type="InterPro" id="IPR001610">
    <property type="entry name" value="PAC"/>
</dbReference>
<protein>
    <submittedName>
        <fullName evidence="8">Diguanylate cyclase</fullName>
    </submittedName>
</protein>
<evidence type="ECO:0000259" key="4">
    <source>
        <dbReference type="PROSITE" id="PS50112"/>
    </source>
</evidence>
<dbReference type="SMART" id="SM00091">
    <property type="entry name" value="PAS"/>
    <property type="match status" value="1"/>
</dbReference>
<dbReference type="Pfam" id="PF13426">
    <property type="entry name" value="PAS_9"/>
    <property type="match status" value="1"/>
</dbReference>
<proteinExistence type="predicted"/>
<dbReference type="CDD" id="cd01949">
    <property type="entry name" value="GGDEF"/>
    <property type="match status" value="1"/>
</dbReference>
<evidence type="ECO:0000259" key="5">
    <source>
        <dbReference type="PROSITE" id="PS50113"/>
    </source>
</evidence>
<accession>A0A2R5F4T6</accession>
<dbReference type="Gene3D" id="3.40.50.2300">
    <property type="match status" value="1"/>
</dbReference>
<dbReference type="InterPro" id="IPR052155">
    <property type="entry name" value="Biofilm_reg_signaling"/>
</dbReference>
<dbReference type="InterPro" id="IPR043128">
    <property type="entry name" value="Rev_trsase/Diguanyl_cyclase"/>
</dbReference>
<evidence type="ECO:0000313" key="8">
    <source>
        <dbReference type="EMBL" id="GBG13215.1"/>
    </source>
</evidence>
<dbReference type="SMART" id="SM00052">
    <property type="entry name" value="EAL"/>
    <property type="match status" value="1"/>
</dbReference>
<keyword evidence="2" id="KW-0597">Phosphoprotein</keyword>
<dbReference type="Gene3D" id="3.30.70.270">
    <property type="match status" value="1"/>
</dbReference>
<dbReference type="SUPFAM" id="SSF55073">
    <property type="entry name" value="Nucleotide cyclase"/>
    <property type="match status" value="1"/>
</dbReference>
<dbReference type="Pfam" id="PF00563">
    <property type="entry name" value="EAL"/>
    <property type="match status" value="1"/>
</dbReference>
<dbReference type="PROSITE" id="PS50110">
    <property type="entry name" value="RESPONSE_REGULATORY"/>
    <property type="match status" value="1"/>
</dbReference>
<sequence>MNVLLVEDNPGDARLLDLMLQEALPDYSLTHAASLSEAFPLVREGRFDVILLDLSLPDASGHQTFWQLHSVAFSTPIIVMTGLDDEALAAELAQAGAQDFLVKGTVDARVLQRAMRYAIERKRAESQLRLAARVFESTMEGILIVEVGGRIAAANDAFCKITGHAEGDIVGKSLGLLWEGGDHDEVMQVVRASLENNGKWQGEACLRRKSGQLFPAWLGANAVLDAHGQVTHWLIVFTDISDLKESQDRLQYLAYHDPLTHLPNRMLFQDRLQQAIAQTTRGVHGVAVMYLDLDRFKNINDTLGHAYGDRLLCLVAERVRECVRETDTVARLGGDEFALVLTFINHDQDAILVAEKLIEALVPPFQLDQHEVFISTSIGISFYWPGQEHKSNILEEADVAMYHAKSLGRNGYQIYVPELDAVAYEHLVMETNMRYALERDEFKLYYQPQVAVEGGRVTAVEALLRWLSPERGLVPPDEFIPLLEETGLIVPVGEWVIRTACKQAKQWLDADMPTRVAVNLSGRQFKQANLVQTVAKALQEHQLPPHLLELEITETILMDRVEENIRQLHELKALGVTIALDDFGSGASSLGYLKDFPVDSVKICQSFVLNLPHSDDDSAIASAVLGLAQGMRLTSVAEGVENEAQANFLKERRCDYLQGYLFSKAVPPEELEHLLRGRF</sequence>
<feature type="domain" description="EAL" evidence="6">
    <location>
        <begin position="426"/>
        <end position="679"/>
    </location>
</feature>
<dbReference type="InterPro" id="IPR029787">
    <property type="entry name" value="Nucleotide_cyclase"/>
</dbReference>
<keyword evidence="9" id="KW-1185">Reference proteome</keyword>
<name>A0A2R5F4T6_9PROT</name>